<evidence type="ECO:0000313" key="7">
    <source>
        <dbReference type="EMBL" id="AIG28252.1"/>
    </source>
</evidence>
<feature type="transmembrane region" description="Helical" evidence="5">
    <location>
        <begin position="87"/>
        <end position="105"/>
    </location>
</feature>
<dbReference type="RefSeq" id="WP_003334765.1">
    <property type="nucleotide sequence ID" value="NZ_CP007806.1"/>
</dbReference>
<dbReference type="eggNOG" id="COG4129">
    <property type="taxonomic scope" value="Bacteria"/>
</dbReference>
<keyword evidence="8" id="KW-1185">Reference proteome</keyword>
<evidence type="ECO:0000256" key="5">
    <source>
        <dbReference type="SAM" id="Phobius"/>
    </source>
</evidence>
<feature type="transmembrane region" description="Helical" evidence="5">
    <location>
        <begin position="12"/>
        <end position="34"/>
    </location>
</feature>
<dbReference type="AlphaFoldDB" id="A0A075R6L0"/>
<organism evidence="7 8">
    <name type="scientific">Brevibacillus laterosporus LMG 15441</name>
    <dbReference type="NCBI Taxonomy" id="1042163"/>
    <lineage>
        <taxon>Bacteria</taxon>
        <taxon>Bacillati</taxon>
        <taxon>Bacillota</taxon>
        <taxon>Bacilli</taxon>
        <taxon>Bacillales</taxon>
        <taxon>Paenibacillaceae</taxon>
        <taxon>Brevibacillus</taxon>
    </lineage>
</organism>
<gene>
    <name evidence="7" type="ORF">BRLA_c039690</name>
</gene>
<comment type="subcellular location">
    <subcellularLocation>
        <location evidence="1">Membrane</location>
        <topology evidence="1">Multi-pass membrane protein</topology>
    </subcellularLocation>
</comment>
<feature type="transmembrane region" description="Helical" evidence="5">
    <location>
        <begin position="136"/>
        <end position="153"/>
    </location>
</feature>
<keyword evidence="3 5" id="KW-1133">Transmembrane helix</keyword>
<keyword evidence="2 5" id="KW-0812">Transmembrane</keyword>
<protein>
    <submittedName>
        <fullName evidence="7">Putative membrane protein</fullName>
    </submittedName>
</protein>
<evidence type="ECO:0000313" key="8">
    <source>
        <dbReference type="Proteomes" id="UP000005850"/>
    </source>
</evidence>
<evidence type="ECO:0000256" key="1">
    <source>
        <dbReference type="ARBA" id="ARBA00004141"/>
    </source>
</evidence>
<evidence type="ECO:0000256" key="2">
    <source>
        <dbReference type="ARBA" id="ARBA00022692"/>
    </source>
</evidence>
<feature type="transmembrane region" description="Helical" evidence="5">
    <location>
        <begin position="40"/>
        <end position="57"/>
    </location>
</feature>
<evidence type="ECO:0000256" key="4">
    <source>
        <dbReference type="ARBA" id="ARBA00023136"/>
    </source>
</evidence>
<evidence type="ECO:0000256" key="3">
    <source>
        <dbReference type="ARBA" id="ARBA00022989"/>
    </source>
</evidence>
<keyword evidence="4 5" id="KW-0472">Membrane</keyword>
<dbReference type="EMBL" id="CP007806">
    <property type="protein sequence ID" value="AIG28252.1"/>
    <property type="molecule type" value="Genomic_DNA"/>
</dbReference>
<dbReference type="KEGG" id="blr:BRLA_c039690"/>
<dbReference type="Pfam" id="PF13515">
    <property type="entry name" value="FUSC_2"/>
    <property type="match status" value="1"/>
</dbReference>
<evidence type="ECO:0000259" key="6">
    <source>
        <dbReference type="Pfam" id="PF13515"/>
    </source>
</evidence>
<feature type="domain" description="Integral membrane bound transporter" evidence="6">
    <location>
        <begin position="31"/>
        <end position="149"/>
    </location>
</feature>
<dbReference type="InterPro" id="IPR049453">
    <property type="entry name" value="Memb_transporter_dom"/>
</dbReference>
<accession>A0A075R6L0</accession>
<proteinExistence type="predicted"/>
<dbReference type="HOGENOM" id="CLU_756141_0_0_9"/>
<reference evidence="7 8" key="1">
    <citation type="journal article" date="2011" name="J. Bacteriol.">
        <title>Genome sequence of Brevibacillus laterosporus LMG 15441, a pathogen of invertebrates.</title>
        <authorList>
            <person name="Djukic M."/>
            <person name="Poehlein A."/>
            <person name="Thurmer A."/>
            <person name="Daniel R."/>
        </authorList>
    </citation>
    <scope>NUCLEOTIDE SEQUENCE [LARGE SCALE GENOMIC DNA]</scope>
    <source>
        <strain evidence="7 8">LMG 15441</strain>
    </source>
</reference>
<sequence length="371" mass="41107">MVQRSMNWCARFGLTFHVCKTVLASGLSLLIASLLFGNHFAYFAPLAAVLTMQLTIADTLEKGIYRIIGVIGGVVSSIIILPYFENGILGLVLVLLVGMGTATALRLNPQIISQIGVSSVMVMTFQQMQGYSTGRILETIIGAIVAVFIQMVIRPENYVPTVQKKHAESCKQLAQTLTIMATALNNHSDGATTPTVDPASLLKWNNELEASLKHAKKSLKYNVFYRKDLNTLYYLEQQIDSVQKMLISICSILYTAQELKYLPTLRHTLDQPLLDASAAISTYGAFVANPSAEAHQELLNLLYRVQQQQSQQFITSIETAGISSLREVGCLYAEINRMIVEMEYSAHVWELSTASKDCTDERVSTNYAYRA</sequence>
<dbReference type="GO" id="GO:0016020">
    <property type="term" value="C:membrane"/>
    <property type="evidence" value="ECO:0007669"/>
    <property type="project" value="UniProtKB-SubCell"/>
</dbReference>
<dbReference type="STRING" id="1042163.BRLA_c039690"/>
<dbReference type="Proteomes" id="UP000005850">
    <property type="component" value="Chromosome"/>
</dbReference>
<name>A0A075R6L0_BRELA</name>
<feature type="transmembrane region" description="Helical" evidence="5">
    <location>
        <begin position="64"/>
        <end position="81"/>
    </location>
</feature>